<dbReference type="EMBL" id="BPLR01017482">
    <property type="protein sequence ID" value="GIY91982.1"/>
    <property type="molecule type" value="Genomic_DNA"/>
</dbReference>
<reference evidence="1 2" key="1">
    <citation type="submission" date="2021-06" db="EMBL/GenBank/DDBJ databases">
        <title>Caerostris extrusa draft genome.</title>
        <authorList>
            <person name="Kono N."/>
            <person name="Arakawa K."/>
        </authorList>
    </citation>
    <scope>NUCLEOTIDE SEQUENCE [LARGE SCALE GENOMIC DNA]</scope>
</reference>
<dbReference type="Proteomes" id="UP001054945">
    <property type="component" value="Unassembled WGS sequence"/>
</dbReference>
<evidence type="ECO:0000313" key="1">
    <source>
        <dbReference type="EMBL" id="GIY91982.1"/>
    </source>
</evidence>
<keyword evidence="2" id="KW-1185">Reference proteome</keyword>
<comment type="caution">
    <text evidence="1">The sequence shown here is derived from an EMBL/GenBank/DDBJ whole genome shotgun (WGS) entry which is preliminary data.</text>
</comment>
<sequence>MQLHQQEIVNKLHVSYQTPLYFLLLGGVTSGVKSATLYTCGICYAGNLIAIKESLKPLFSDCCNSVGRKNHMRT</sequence>
<gene>
    <name evidence="1" type="ORF">CEXT_535661</name>
</gene>
<name>A0AAV4XBJ0_CAEEX</name>
<organism evidence="1 2">
    <name type="scientific">Caerostris extrusa</name>
    <name type="common">Bark spider</name>
    <name type="synonym">Caerostris bankana</name>
    <dbReference type="NCBI Taxonomy" id="172846"/>
    <lineage>
        <taxon>Eukaryota</taxon>
        <taxon>Metazoa</taxon>
        <taxon>Ecdysozoa</taxon>
        <taxon>Arthropoda</taxon>
        <taxon>Chelicerata</taxon>
        <taxon>Arachnida</taxon>
        <taxon>Araneae</taxon>
        <taxon>Araneomorphae</taxon>
        <taxon>Entelegynae</taxon>
        <taxon>Araneoidea</taxon>
        <taxon>Araneidae</taxon>
        <taxon>Caerostris</taxon>
    </lineage>
</organism>
<accession>A0AAV4XBJ0</accession>
<protein>
    <submittedName>
        <fullName evidence="1">Uncharacterized protein</fullName>
    </submittedName>
</protein>
<proteinExistence type="predicted"/>
<evidence type="ECO:0000313" key="2">
    <source>
        <dbReference type="Proteomes" id="UP001054945"/>
    </source>
</evidence>
<dbReference type="AlphaFoldDB" id="A0AAV4XBJ0"/>